<dbReference type="Pfam" id="PF17765">
    <property type="entry name" value="MLTR_LBD"/>
    <property type="match status" value="1"/>
</dbReference>
<dbReference type="InterPro" id="IPR010982">
    <property type="entry name" value="Lambda_DNA-bd_dom_sf"/>
</dbReference>
<sequence>MHKPLSAAQRRSLGDFLRVRRERLMPQHVGIPAGPRRRTPGLRREEVAQLCGLSVTWYSWIEQGRDVSVSPTALARIARALRLDRAERAYLFELAGRKDPQLDPHGDATDLPDVLADCVEAIRSPAYVLDRLWNARAWNVAARDLFTGWLDGAEKNLLRFIFLDPVARSLVCDWELRARRVVAEFRADVSAHLDDPRTGALIEELARRSTLFARCWQEQDVVAREGGERTFQHPQRGLVRYRQTTFQLAAHVGWKLVMLLDRTAVPEPPSDAKTGLVAKRSAGSGIIR</sequence>
<reference evidence="2 3" key="1">
    <citation type="submission" date="2024-01" db="EMBL/GenBank/DDBJ databases">
        <title>Multi-omics insights into the function and evolution of sodium benzoate biodegradation pathways in Benzoatithermus flavus gen. nov., sp. nov. from hot spring.</title>
        <authorList>
            <person name="Hu C.-J."/>
            <person name="Li W.-J."/>
        </authorList>
    </citation>
    <scope>NUCLEOTIDE SEQUENCE [LARGE SCALE GENOMIC DNA]</scope>
    <source>
        <strain evidence="2 3">SYSU G07066</strain>
    </source>
</reference>
<dbReference type="Gene3D" id="3.30.450.180">
    <property type="match status" value="1"/>
</dbReference>
<proteinExistence type="predicted"/>
<dbReference type="EMBL" id="JBBLZC010000003">
    <property type="protein sequence ID" value="MEK0082408.1"/>
    <property type="molecule type" value="Genomic_DNA"/>
</dbReference>
<keyword evidence="3" id="KW-1185">Reference proteome</keyword>
<accession>A0ABU8XMJ5</accession>
<evidence type="ECO:0000313" key="3">
    <source>
        <dbReference type="Proteomes" id="UP001375743"/>
    </source>
</evidence>
<name>A0ABU8XMJ5_9PROT</name>
<dbReference type="SMART" id="SM00530">
    <property type="entry name" value="HTH_XRE"/>
    <property type="match status" value="1"/>
</dbReference>
<organism evidence="2 3">
    <name type="scientific">Benzoatithermus flavus</name>
    <dbReference type="NCBI Taxonomy" id="3108223"/>
    <lineage>
        <taxon>Bacteria</taxon>
        <taxon>Pseudomonadati</taxon>
        <taxon>Pseudomonadota</taxon>
        <taxon>Alphaproteobacteria</taxon>
        <taxon>Geminicoccales</taxon>
        <taxon>Geminicoccaceae</taxon>
        <taxon>Benzoatithermus</taxon>
    </lineage>
</organism>
<dbReference type="PANTHER" id="PTHR35010">
    <property type="entry name" value="BLL4672 PROTEIN-RELATED"/>
    <property type="match status" value="1"/>
</dbReference>
<evidence type="ECO:0000259" key="1">
    <source>
        <dbReference type="PROSITE" id="PS50943"/>
    </source>
</evidence>
<evidence type="ECO:0000313" key="2">
    <source>
        <dbReference type="EMBL" id="MEK0082408.1"/>
    </source>
</evidence>
<gene>
    <name evidence="2" type="ORF">U1T56_04550</name>
</gene>
<protein>
    <submittedName>
        <fullName evidence="2">Helix-turn-helix transcriptional regulator</fullName>
    </submittedName>
</protein>
<dbReference type="Pfam" id="PF13560">
    <property type="entry name" value="HTH_31"/>
    <property type="match status" value="1"/>
</dbReference>
<dbReference type="Proteomes" id="UP001375743">
    <property type="component" value="Unassembled WGS sequence"/>
</dbReference>
<comment type="caution">
    <text evidence="2">The sequence shown here is derived from an EMBL/GenBank/DDBJ whole genome shotgun (WGS) entry which is preliminary data.</text>
</comment>
<dbReference type="InterPro" id="IPR001387">
    <property type="entry name" value="Cro/C1-type_HTH"/>
</dbReference>
<dbReference type="SUPFAM" id="SSF47413">
    <property type="entry name" value="lambda repressor-like DNA-binding domains"/>
    <property type="match status" value="1"/>
</dbReference>
<feature type="domain" description="HTH cro/C1-type" evidence="1">
    <location>
        <begin position="41"/>
        <end position="88"/>
    </location>
</feature>
<dbReference type="InterPro" id="IPR041413">
    <property type="entry name" value="MLTR_LBD"/>
</dbReference>
<dbReference type="Gene3D" id="1.10.260.40">
    <property type="entry name" value="lambda repressor-like DNA-binding domains"/>
    <property type="match status" value="1"/>
</dbReference>
<dbReference type="CDD" id="cd00093">
    <property type="entry name" value="HTH_XRE"/>
    <property type="match status" value="1"/>
</dbReference>
<dbReference type="PANTHER" id="PTHR35010:SF2">
    <property type="entry name" value="BLL4672 PROTEIN"/>
    <property type="match status" value="1"/>
</dbReference>
<dbReference type="PROSITE" id="PS50943">
    <property type="entry name" value="HTH_CROC1"/>
    <property type="match status" value="1"/>
</dbReference>